<gene>
    <name evidence="1" type="ORF">FN924_00365</name>
</gene>
<accession>A0A516KBQ1</accession>
<dbReference type="GO" id="GO:0010468">
    <property type="term" value="P:regulation of gene expression"/>
    <property type="evidence" value="ECO:0007669"/>
    <property type="project" value="InterPro"/>
</dbReference>
<evidence type="ECO:0000313" key="2">
    <source>
        <dbReference type="Proteomes" id="UP000315215"/>
    </source>
</evidence>
<dbReference type="Proteomes" id="UP000315215">
    <property type="component" value="Chromosome"/>
</dbReference>
<sequence length="76" mass="9067">MPLIYKCNHCGNQVGELHQKVVDTKSLGWHELSEQEKREMIQYQDNGDIHIQTICENCQESLEHNPHYHELDYFIQ</sequence>
<protein>
    <submittedName>
        <fullName evidence="1">Anti-sigma-F factor Fin family protein</fullName>
    </submittedName>
</protein>
<dbReference type="AlphaFoldDB" id="A0A516KBQ1"/>
<reference evidence="1 2" key="1">
    <citation type="submission" date="2019-07" db="EMBL/GenBank/DDBJ databases">
        <authorList>
            <person name="Li J."/>
        </authorList>
    </citation>
    <scope>NUCLEOTIDE SEQUENCE [LARGE SCALE GENOMIC DNA]</scope>
    <source>
        <strain evidence="1 2">TKL69</strain>
    </source>
</reference>
<proteinExistence type="predicted"/>
<dbReference type="EMBL" id="CP041666">
    <property type="protein sequence ID" value="QDP38828.1"/>
    <property type="molecule type" value="Genomic_DNA"/>
</dbReference>
<dbReference type="Pfam" id="PF10955">
    <property type="entry name" value="Fin"/>
    <property type="match status" value="1"/>
</dbReference>
<evidence type="ECO:0000313" key="1">
    <source>
        <dbReference type="EMBL" id="QDP38828.1"/>
    </source>
</evidence>
<dbReference type="InterPro" id="IPR020115">
    <property type="entry name" value="Fin"/>
</dbReference>
<dbReference type="OrthoDB" id="2084556at2"/>
<dbReference type="KEGG" id="aqt:FN924_00365"/>
<keyword evidence="2" id="KW-1185">Reference proteome</keyword>
<dbReference type="RefSeq" id="WP_143891581.1">
    <property type="nucleotide sequence ID" value="NZ_CP041666.1"/>
</dbReference>
<organism evidence="1 2">
    <name type="scientific">Radiobacillus deserti</name>
    <dbReference type="NCBI Taxonomy" id="2594883"/>
    <lineage>
        <taxon>Bacteria</taxon>
        <taxon>Bacillati</taxon>
        <taxon>Bacillota</taxon>
        <taxon>Bacilli</taxon>
        <taxon>Bacillales</taxon>
        <taxon>Bacillaceae</taxon>
        <taxon>Radiobacillus</taxon>
    </lineage>
</organism>
<name>A0A516KBQ1_9BACI</name>